<dbReference type="Pfam" id="PF00255">
    <property type="entry name" value="GSHPx"/>
    <property type="match status" value="1"/>
</dbReference>
<evidence type="ECO:0000256" key="4">
    <source>
        <dbReference type="ARBA" id="ARBA00022559"/>
    </source>
</evidence>
<evidence type="ECO:0000256" key="6">
    <source>
        <dbReference type="ARBA" id="ARBA00023002"/>
    </source>
</evidence>
<dbReference type="Gene3D" id="3.40.30.10">
    <property type="entry name" value="Glutaredoxin"/>
    <property type="match status" value="1"/>
</dbReference>
<dbReference type="InterPro" id="IPR000889">
    <property type="entry name" value="Glutathione_peroxidase"/>
</dbReference>
<evidence type="ECO:0000256" key="7">
    <source>
        <dbReference type="RuleBase" id="RU000499"/>
    </source>
</evidence>
<keyword evidence="4 7" id="KW-0575">Peroxidase</keyword>
<organism evidence="8">
    <name type="scientific">Tetraselmis chuii</name>
    <dbReference type="NCBI Taxonomy" id="63592"/>
    <lineage>
        <taxon>Eukaryota</taxon>
        <taxon>Viridiplantae</taxon>
        <taxon>Chlorophyta</taxon>
        <taxon>core chlorophytes</taxon>
        <taxon>Chlorodendrophyceae</taxon>
        <taxon>Chlorodendrales</taxon>
        <taxon>Chlorodendraceae</taxon>
        <taxon>Tetraselmis</taxon>
    </lineage>
</organism>
<dbReference type="AlphaFoldDB" id="A0A7S1X4E8"/>
<keyword evidence="3" id="KW-0964">Secreted</keyword>
<evidence type="ECO:0000313" key="8">
    <source>
        <dbReference type="EMBL" id="CAD9209147.1"/>
    </source>
</evidence>
<gene>
    <name evidence="8" type="ORF">TCHU04912_LOCUS11385</name>
</gene>
<sequence length="147" mass="16160">MNSLVETFGGKLAVLGFPCNQFGKQHNNKDWETLDMLKNVRPGGGFEPKIDLFTRNDVNGADALAVYKYLKSALPFPVDDCGGLGGDYIIGEATWSPVMRGDVGWNFEKFLINQNGKPVARFSKKFLTSDIAPYIQKLLDGGPDAEL</sequence>
<dbReference type="InterPro" id="IPR036249">
    <property type="entry name" value="Thioredoxin-like_sf"/>
</dbReference>
<dbReference type="PROSITE" id="PS00763">
    <property type="entry name" value="GLUTATHIONE_PEROXID_2"/>
    <property type="match status" value="1"/>
</dbReference>
<evidence type="ECO:0000256" key="1">
    <source>
        <dbReference type="ARBA" id="ARBA00004613"/>
    </source>
</evidence>
<evidence type="ECO:0000256" key="2">
    <source>
        <dbReference type="ARBA" id="ARBA00006926"/>
    </source>
</evidence>
<dbReference type="InterPro" id="IPR029760">
    <property type="entry name" value="GPX_CS"/>
</dbReference>
<evidence type="ECO:0000256" key="3">
    <source>
        <dbReference type="ARBA" id="ARBA00022525"/>
    </source>
</evidence>
<comment type="subcellular location">
    <subcellularLocation>
        <location evidence="1">Secreted</location>
    </subcellularLocation>
</comment>
<reference evidence="8" key="1">
    <citation type="submission" date="2021-01" db="EMBL/GenBank/DDBJ databases">
        <authorList>
            <person name="Corre E."/>
            <person name="Pelletier E."/>
            <person name="Niang G."/>
            <person name="Scheremetjew M."/>
            <person name="Finn R."/>
            <person name="Kale V."/>
            <person name="Holt S."/>
            <person name="Cochrane G."/>
            <person name="Meng A."/>
            <person name="Brown T."/>
            <person name="Cohen L."/>
        </authorList>
    </citation>
    <scope>NUCLEOTIDE SEQUENCE</scope>
    <source>
        <strain evidence="8">PLY429</strain>
    </source>
</reference>
<keyword evidence="5" id="KW-0732">Signal</keyword>
<dbReference type="GO" id="GO:0006979">
    <property type="term" value="P:response to oxidative stress"/>
    <property type="evidence" value="ECO:0007669"/>
    <property type="project" value="InterPro"/>
</dbReference>
<dbReference type="EMBL" id="HBGG01021885">
    <property type="protein sequence ID" value="CAD9209147.1"/>
    <property type="molecule type" value="Transcribed_RNA"/>
</dbReference>
<dbReference type="PANTHER" id="PTHR11592">
    <property type="entry name" value="GLUTATHIONE PEROXIDASE"/>
    <property type="match status" value="1"/>
</dbReference>
<dbReference type="GO" id="GO:0004602">
    <property type="term" value="F:glutathione peroxidase activity"/>
    <property type="evidence" value="ECO:0007669"/>
    <property type="project" value="TreeGrafter"/>
</dbReference>
<dbReference type="GO" id="GO:0005576">
    <property type="term" value="C:extracellular region"/>
    <property type="evidence" value="ECO:0007669"/>
    <property type="project" value="UniProtKB-SubCell"/>
</dbReference>
<dbReference type="PROSITE" id="PS51355">
    <property type="entry name" value="GLUTATHIONE_PEROXID_3"/>
    <property type="match status" value="1"/>
</dbReference>
<dbReference type="SUPFAM" id="SSF52833">
    <property type="entry name" value="Thioredoxin-like"/>
    <property type="match status" value="1"/>
</dbReference>
<dbReference type="PIRSF" id="PIRSF000303">
    <property type="entry name" value="Glutathion_perox"/>
    <property type="match status" value="1"/>
</dbReference>
<comment type="similarity">
    <text evidence="2 7">Belongs to the glutathione peroxidase family.</text>
</comment>
<protein>
    <recommendedName>
        <fullName evidence="7">Glutathione peroxidase</fullName>
    </recommendedName>
</protein>
<accession>A0A7S1X4E8</accession>
<proteinExistence type="inferred from homology"/>
<dbReference type="PRINTS" id="PR01011">
    <property type="entry name" value="GLUTPROXDASE"/>
</dbReference>
<name>A0A7S1X4E8_9CHLO</name>
<dbReference type="PANTHER" id="PTHR11592:SF88">
    <property type="entry name" value="GLUTATHIONE PEROXIDASE-RELATED"/>
    <property type="match status" value="1"/>
</dbReference>
<evidence type="ECO:0000256" key="5">
    <source>
        <dbReference type="ARBA" id="ARBA00022729"/>
    </source>
</evidence>
<keyword evidence="6 7" id="KW-0560">Oxidoreductase</keyword>